<feature type="region of interest" description="Disordered" evidence="1">
    <location>
        <begin position="55"/>
        <end position="78"/>
    </location>
</feature>
<dbReference type="Proteomes" id="UP000324143">
    <property type="component" value="Unassembled WGS sequence"/>
</dbReference>
<organism evidence="2 3">
    <name type="scientific">Candidatus Mcinerneyibacterium aminivorans</name>
    <dbReference type="NCBI Taxonomy" id="2703815"/>
    <lineage>
        <taxon>Bacteria</taxon>
        <taxon>Candidatus Macinerneyibacteriota</taxon>
        <taxon>Candidatus Mcinerneyibacteria</taxon>
        <taxon>Candidatus Mcinerneyibacteriales</taxon>
        <taxon>Candidatus Mcinerneyibacteriaceae</taxon>
        <taxon>Candidatus Mcinerneyibacterium</taxon>
    </lineage>
</organism>
<comment type="caution">
    <text evidence="2">The sequence shown here is derived from an EMBL/GenBank/DDBJ whole genome shotgun (WGS) entry which is preliminary data.</text>
</comment>
<proteinExistence type="predicted"/>
<protein>
    <submittedName>
        <fullName evidence="2">Uncharacterized protein</fullName>
    </submittedName>
</protein>
<sequence length="78" mass="8013">MKELSEEKLRMVNGGKTDWRDIAAAIGVTYAFLQAAPISMVIALAGAAGCADLSEVETTPSGNNPMDSSCATEAPPVA</sequence>
<gene>
    <name evidence="2" type="ORF">FXF47_06495</name>
</gene>
<dbReference type="EMBL" id="VSIX01000059">
    <property type="protein sequence ID" value="TYB30974.1"/>
    <property type="molecule type" value="Genomic_DNA"/>
</dbReference>
<feature type="compositionally biased region" description="Polar residues" evidence="1">
    <location>
        <begin position="56"/>
        <end position="71"/>
    </location>
</feature>
<reference evidence="2" key="1">
    <citation type="submission" date="2019-08" db="EMBL/GenBank/DDBJ databases">
        <title>Genomic characterization of a novel candidate phylum (ARYD3) from a high temperature, high salinity tertiary oil reservoir in north central Oklahoma, USA.</title>
        <authorList>
            <person name="Youssef N.H."/>
            <person name="Yadav A."/>
            <person name="Elshahed M.S."/>
        </authorList>
    </citation>
    <scope>NUCLEOTIDE SEQUENCE [LARGE SCALE GENOMIC DNA]</scope>
    <source>
        <strain evidence="2">ARYD3</strain>
    </source>
</reference>
<name>A0A5D0MB26_9BACT</name>
<evidence type="ECO:0000256" key="1">
    <source>
        <dbReference type="SAM" id="MobiDB-lite"/>
    </source>
</evidence>
<accession>A0A5D0MB26</accession>
<dbReference type="AlphaFoldDB" id="A0A5D0MB26"/>
<evidence type="ECO:0000313" key="3">
    <source>
        <dbReference type="Proteomes" id="UP000324143"/>
    </source>
</evidence>
<keyword evidence="3" id="KW-1185">Reference proteome</keyword>
<evidence type="ECO:0000313" key="2">
    <source>
        <dbReference type="EMBL" id="TYB30974.1"/>
    </source>
</evidence>